<sequence>MIAASLSTVLLVPGEALNAGVAGAASIIDRQGLFGGVTPAPFVATEAISHGFDNGLAACSESFDHRIILGATRAMRDAKHQQIYYILLISWIKELVRANCFTHQ</sequence>
<dbReference type="PATRIC" id="fig|1549858.7.peg.1042"/>
<dbReference type="AlphaFoldDB" id="A0A0D1KT71"/>
<organism evidence="1 2">
    <name type="scientific">Sphingomonas melonis</name>
    <dbReference type="NCBI Taxonomy" id="152682"/>
    <lineage>
        <taxon>Bacteria</taxon>
        <taxon>Pseudomonadati</taxon>
        <taxon>Pseudomonadota</taxon>
        <taxon>Alphaproteobacteria</taxon>
        <taxon>Sphingomonadales</taxon>
        <taxon>Sphingomonadaceae</taxon>
        <taxon>Sphingomonas</taxon>
    </lineage>
</organism>
<evidence type="ECO:0000313" key="2">
    <source>
        <dbReference type="Proteomes" id="UP000033203"/>
    </source>
</evidence>
<dbReference type="EMBL" id="JXTP01000041">
    <property type="protein sequence ID" value="KIU27664.1"/>
    <property type="molecule type" value="Genomic_DNA"/>
</dbReference>
<protein>
    <submittedName>
        <fullName evidence="1">Uncharacterized protein</fullName>
    </submittedName>
</protein>
<comment type="caution">
    <text evidence="1">The sequence shown here is derived from an EMBL/GenBank/DDBJ whole genome shotgun (WGS) entry which is preliminary data.</text>
</comment>
<name>A0A0D1KT71_9SPHN</name>
<accession>A0A0D1KT71</accession>
<evidence type="ECO:0000313" key="1">
    <source>
        <dbReference type="EMBL" id="KIU27664.1"/>
    </source>
</evidence>
<proteinExistence type="predicted"/>
<reference evidence="1 2" key="1">
    <citation type="submission" date="2015-01" db="EMBL/GenBank/DDBJ databases">
        <title>Genome of Sphingomonas taxi strain 30a.</title>
        <authorList>
            <person name="Eevers N."/>
            <person name="Van Hamme J."/>
            <person name="Bottos E."/>
            <person name="Weyens N."/>
            <person name="Vangronsveld J."/>
        </authorList>
    </citation>
    <scope>NUCLEOTIDE SEQUENCE [LARGE SCALE GENOMIC DNA]</scope>
    <source>
        <strain evidence="1 2">30a</strain>
    </source>
</reference>
<dbReference type="Proteomes" id="UP000033203">
    <property type="component" value="Unassembled WGS sequence"/>
</dbReference>
<gene>
    <name evidence="1" type="ORF">SR41_10060</name>
</gene>